<keyword evidence="6" id="KW-0614">Plasmid</keyword>
<evidence type="ECO:0000313" key="7">
    <source>
        <dbReference type="Proteomes" id="UP000077405"/>
    </source>
</evidence>
<dbReference type="InterPro" id="IPR002577">
    <property type="entry name" value="HTH_HxlR"/>
</dbReference>
<evidence type="ECO:0000256" key="3">
    <source>
        <dbReference type="ARBA" id="ARBA00023163"/>
    </source>
</evidence>
<keyword evidence="3" id="KW-0804">Transcription</keyword>
<name>A0A2R4VV16_9PROT</name>
<dbReference type="PANTHER" id="PTHR33204">
    <property type="entry name" value="TRANSCRIPTIONAL REGULATOR, MARR FAMILY"/>
    <property type="match status" value="1"/>
</dbReference>
<reference evidence="6 7" key="1">
    <citation type="submission" date="2018-04" db="EMBL/GenBank/DDBJ databases">
        <title>Complete genome sequence of the nitrogen-fixing bacterium Azospirillum humicireducens type strain SgZ-5.</title>
        <authorList>
            <person name="Yu Z."/>
        </authorList>
    </citation>
    <scope>NUCLEOTIDE SEQUENCE [LARGE SCALE GENOMIC DNA]</scope>
    <source>
        <strain evidence="6 7">SgZ-5</strain>
        <plasmid evidence="6 7">pYZ5</plasmid>
    </source>
</reference>
<evidence type="ECO:0000313" key="6">
    <source>
        <dbReference type="EMBL" id="AWB08273.1"/>
    </source>
</evidence>
<keyword evidence="2" id="KW-0238">DNA-binding</keyword>
<geneLocation type="plasmid" evidence="6 7">
    <name>pYZ5</name>
</geneLocation>
<dbReference type="GO" id="GO:0003677">
    <property type="term" value="F:DNA binding"/>
    <property type="evidence" value="ECO:0007669"/>
    <property type="project" value="UniProtKB-KW"/>
</dbReference>
<dbReference type="InterPro" id="IPR036388">
    <property type="entry name" value="WH-like_DNA-bd_sf"/>
</dbReference>
<dbReference type="EMBL" id="CP028906">
    <property type="protein sequence ID" value="AWB08273.1"/>
    <property type="molecule type" value="Genomic_DNA"/>
</dbReference>
<dbReference type="OrthoDB" id="9800350at2"/>
<evidence type="ECO:0000256" key="4">
    <source>
        <dbReference type="SAM" id="MobiDB-lite"/>
    </source>
</evidence>
<dbReference type="SUPFAM" id="SSF46785">
    <property type="entry name" value="Winged helix' DNA-binding domain"/>
    <property type="match status" value="1"/>
</dbReference>
<dbReference type="KEGG" id="ahu:A6A40_24825"/>
<evidence type="ECO:0000259" key="5">
    <source>
        <dbReference type="PROSITE" id="PS51118"/>
    </source>
</evidence>
<dbReference type="Gene3D" id="1.10.10.10">
    <property type="entry name" value="Winged helix-like DNA-binding domain superfamily/Winged helix DNA-binding domain"/>
    <property type="match status" value="1"/>
</dbReference>
<proteinExistence type="predicted"/>
<dbReference type="Pfam" id="PF01638">
    <property type="entry name" value="HxlR"/>
    <property type="match status" value="1"/>
</dbReference>
<sequence>MSLKVRKNRSAPPPQTCALTECMAVIAGAWAPNVIWHLRAGPRRFSELRLDIPPISAKVLSQRLRELESRGVITRSIQPTTPPSVEYALTPLGQELVPALDAIVEVGHKLKAIARQQVSSGRRTIGPRGSKPADADGGAEG</sequence>
<dbReference type="InterPro" id="IPR036390">
    <property type="entry name" value="WH_DNA-bd_sf"/>
</dbReference>
<evidence type="ECO:0000256" key="1">
    <source>
        <dbReference type="ARBA" id="ARBA00023015"/>
    </source>
</evidence>
<gene>
    <name evidence="6" type="ORF">A6A40_24825</name>
</gene>
<feature type="region of interest" description="Disordered" evidence="4">
    <location>
        <begin position="118"/>
        <end position="141"/>
    </location>
</feature>
<keyword evidence="1" id="KW-0805">Transcription regulation</keyword>
<feature type="domain" description="HTH hxlR-type" evidence="5">
    <location>
        <begin position="17"/>
        <end position="115"/>
    </location>
</feature>
<accession>A0A2R4VV16</accession>
<evidence type="ECO:0000256" key="2">
    <source>
        <dbReference type="ARBA" id="ARBA00023125"/>
    </source>
</evidence>
<dbReference type="Proteomes" id="UP000077405">
    <property type="component" value="Plasmid pYZ5"/>
</dbReference>
<protein>
    <submittedName>
        <fullName evidence="6">Transcriptional regulator</fullName>
    </submittedName>
</protein>
<dbReference type="PROSITE" id="PS51118">
    <property type="entry name" value="HTH_HXLR"/>
    <property type="match status" value="1"/>
</dbReference>
<dbReference type="RefSeq" id="WP_108548541.1">
    <property type="nucleotide sequence ID" value="NZ_CP028906.1"/>
</dbReference>
<keyword evidence="7" id="KW-1185">Reference proteome</keyword>
<dbReference type="AlphaFoldDB" id="A0A2R4VV16"/>
<organism evidence="6 7">
    <name type="scientific">Azospirillum humicireducens</name>
    <dbReference type="NCBI Taxonomy" id="1226968"/>
    <lineage>
        <taxon>Bacteria</taxon>
        <taxon>Pseudomonadati</taxon>
        <taxon>Pseudomonadota</taxon>
        <taxon>Alphaproteobacteria</taxon>
        <taxon>Rhodospirillales</taxon>
        <taxon>Azospirillaceae</taxon>
        <taxon>Azospirillum</taxon>
    </lineage>
</organism>